<protein>
    <submittedName>
        <fullName evidence="2">Uncharacterized protein</fullName>
    </submittedName>
</protein>
<reference evidence="2 3" key="1">
    <citation type="submission" date="2017-12" db="EMBL/GenBank/DDBJ databases">
        <title>Isolation and characterization of an aerobic denitrifying Pseudomonas monteilii CY06 from aquaculture ponds.</title>
        <authorList>
            <person name="Ma Q."/>
            <person name="Cai Y."/>
            <person name="He Z."/>
        </authorList>
    </citation>
    <scope>NUCLEOTIDE SEQUENCE [LARGE SCALE GENOMIC DNA]</scope>
    <source>
        <strain evidence="2 3">CY06</strain>
    </source>
</reference>
<gene>
    <name evidence="2" type="ORF">CXB65_18815</name>
</gene>
<dbReference type="EMBL" id="PJCG01000040">
    <property type="protein sequence ID" value="PKI20011.1"/>
    <property type="molecule type" value="Genomic_DNA"/>
</dbReference>
<proteinExistence type="predicted"/>
<feature type="transmembrane region" description="Helical" evidence="1">
    <location>
        <begin position="98"/>
        <end position="117"/>
    </location>
</feature>
<evidence type="ECO:0000256" key="1">
    <source>
        <dbReference type="SAM" id="Phobius"/>
    </source>
</evidence>
<dbReference type="RefSeq" id="WP_021785700.1">
    <property type="nucleotide sequence ID" value="NZ_JENF01000323.1"/>
</dbReference>
<dbReference type="Proteomes" id="UP000233399">
    <property type="component" value="Unassembled WGS sequence"/>
</dbReference>
<keyword evidence="1" id="KW-0812">Transmembrane</keyword>
<comment type="caution">
    <text evidence="2">The sequence shown here is derived from an EMBL/GenBank/DDBJ whole genome shotgun (WGS) entry which is preliminary data.</text>
</comment>
<evidence type="ECO:0000313" key="2">
    <source>
        <dbReference type="EMBL" id="PKI20011.1"/>
    </source>
</evidence>
<name>A0A2N1IP42_9PSED</name>
<keyword evidence="1" id="KW-1133">Transmembrane helix</keyword>
<keyword evidence="1" id="KW-0472">Membrane</keyword>
<dbReference type="AlphaFoldDB" id="A0A2N1IP42"/>
<accession>A0A2N1IP42</accession>
<organism evidence="2 3">
    <name type="scientific">Pseudomonas monteilii</name>
    <dbReference type="NCBI Taxonomy" id="76759"/>
    <lineage>
        <taxon>Bacteria</taxon>
        <taxon>Pseudomonadati</taxon>
        <taxon>Pseudomonadota</taxon>
        <taxon>Gammaproteobacteria</taxon>
        <taxon>Pseudomonadales</taxon>
        <taxon>Pseudomonadaceae</taxon>
        <taxon>Pseudomonas</taxon>
    </lineage>
</organism>
<evidence type="ECO:0000313" key="3">
    <source>
        <dbReference type="Proteomes" id="UP000233399"/>
    </source>
</evidence>
<feature type="transmembrane region" description="Helical" evidence="1">
    <location>
        <begin position="12"/>
        <end position="29"/>
    </location>
</feature>
<feature type="transmembrane region" description="Helical" evidence="1">
    <location>
        <begin position="66"/>
        <end position="86"/>
    </location>
</feature>
<sequence>MFNTERFFKKIWSVWLLVVILALMMTGVAPPFMAVPAILIIIVMTLWCINCAYRSEHFLSFANLRMFFNMSVAPMFASLLTLGVTYKKMKLGAATSLMLGLAPVVLVLLTYAMAYYWRSKSDILHFKGQRVESIEPPRKVQWWQAGLAAGLSSVIYPLMKSHDVPATGLIYFFALMSVFMVFYNREKISALRDLKVREAKENRQYTFMDIETIQSMRAASWLGRLFAVRAR</sequence>
<feature type="transmembrane region" description="Helical" evidence="1">
    <location>
        <begin position="164"/>
        <end position="183"/>
    </location>
</feature>